<gene>
    <name evidence="2" type="ORF">CEXT_603751</name>
</gene>
<feature type="region of interest" description="Disordered" evidence="1">
    <location>
        <begin position="49"/>
        <end position="72"/>
    </location>
</feature>
<protein>
    <submittedName>
        <fullName evidence="2">Uncharacterized protein</fullName>
    </submittedName>
</protein>
<name>A0AAV4NWB9_CAEEX</name>
<dbReference type="Proteomes" id="UP001054945">
    <property type="component" value="Unassembled WGS sequence"/>
</dbReference>
<dbReference type="EMBL" id="BPLR01003717">
    <property type="protein sequence ID" value="GIX87881.1"/>
    <property type="molecule type" value="Genomic_DNA"/>
</dbReference>
<organism evidence="2 3">
    <name type="scientific">Caerostris extrusa</name>
    <name type="common">Bark spider</name>
    <name type="synonym">Caerostris bankana</name>
    <dbReference type="NCBI Taxonomy" id="172846"/>
    <lineage>
        <taxon>Eukaryota</taxon>
        <taxon>Metazoa</taxon>
        <taxon>Ecdysozoa</taxon>
        <taxon>Arthropoda</taxon>
        <taxon>Chelicerata</taxon>
        <taxon>Arachnida</taxon>
        <taxon>Araneae</taxon>
        <taxon>Araneomorphae</taxon>
        <taxon>Entelegynae</taxon>
        <taxon>Araneoidea</taxon>
        <taxon>Araneidae</taxon>
        <taxon>Caerostris</taxon>
    </lineage>
</organism>
<sequence>MEDIKNEELSESTVENATINLSHVKQNRKNCLSTDQNFDMDEILIVEENSNEELNESSNKNNTGNLSSETSNKFFENKMESLHFDQDSDNDSSFLIKKNRNLENTGINHIENLSYDKKLSY</sequence>
<dbReference type="AlphaFoldDB" id="A0AAV4NWB9"/>
<evidence type="ECO:0000256" key="1">
    <source>
        <dbReference type="SAM" id="MobiDB-lite"/>
    </source>
</evidence>
<proteinExistence type="predicted"/>
<reference evidence="2 3" key="1">
    <citation type="submission" date="2021-06" db="EMBL/GenBank/DDBJ databases">
        <title>Caerostris extrusa draft genome.</title>
        <authorList>
            <person name="Kono N."/>
            <person name="Arakawa K."/>
        </authorList>
    </citation>
    <scope>NUCLEOTIDE SEQUENCE [LARGE SCALE GENOMIC DNA]</scope>
</reference>
<keyword evidence="3" id="KW-1185">Reference proteome</keyword>
<evidence type="ECO:0000313" key="2">
    <source>
        <dbReference type="EMBL" id="GIX87881.1"/>
    </source>
</evidence>
<evidence type="ECO:0000313" key="3">
    <source>
        <dbReference type="Proteomes" id="UP001054945"/>
    </source>
</evidence>
<comment type="caution">
    <text evidence="2">The sequence shown here is derived from an EMBL/GenBank/DDBJ whole genome shotgun (WGS) entry which is preliminary data.</text>
</comment>
<feature type="compositionally biased region" description="Polar residues" evidence="1">
    <location>
        <begin position="63"/>
        <end position="72"/>
    </location>
</feature>
<accession>A0AAV4NWB9</accession>